<name>A0A1G4JL95_9SACH</name>
<accession>A0A1G4JL95</accession>
<evidence type="ECO:0000313" key="4">
    <source>
        <dbReference type="Proteomes" id="UP000190274"/>
    </source>
</evidence>
<dbReference type="OrthoDB" id="4065295at2759"/>
<keyword evidence="4" id="KW-1185">Reference proteome</keyword>
<evidence type="ECO:0000313" key="3">
    <source>
        <dbReference type="EMBL" id="SCU91373.1"/>
    </source>
</evidence>
<proteinExistence type="predicted"/>
<evidence type="ECO:0000256" key="1">
    <source>
        <dbReference type="SAM" id="MobiDB-lite"/>
    </source>
</evidence>
<dbReference type="GO" id="GO:0043130">
    <property type="term" value="F:ubiquitin binding"/>
    <property type="evidence" value="ECO:0007669"/>
    <property type="project" value="InterPro"/>
</dbReference>
<dbReference type="EMBL" id="LT598458">
    <property type="protein sequence ID" value="SCU91373.1"/>
    <property type="molecule type" value="Genomic_DNA"/>
</dbReference>
<dbReference type="Pfam" id="PF09452">
    <property type="entry name" value="Mvb12"/>
    <property type="match status" value="1"/>
</dbReference>
<dbReference type="Gene3D" id="6.10.250.1830">
    <property type="match status" value="1"/>
</dbReference>
<dbReference type="InterPro" id="IPR019014">
    <property type="entry name" value="Mvb12"/>
</dbReference>
<feature type="region of interest" description="Disordered" evidence="1">
    <location>
        <begin position="82"/>
        <end position="101"/>
    </location>
</feature>
<feature type="domain" description="Multivesicular body sorting factor 12" evidence="2">
    <location>
        <begin position="10"/>
        <end position="97"/>
    </location>
</feature>
<dbReference type="Proteomes" id="UP000190274">
    <property type="component" value="Chromosome F"/>
</dbReference>
<gene>
    <name evidence="3" type="ORF">LADA_0F09560G</name>
</gene>
<dbReference type="STRING" id="1266660.A0A1G4JL95"/>
<dbReference type="GO" id="GO:0032509">
    <property type="term" value="P:endosome transport via multivesicular body sorting pathway"/>
    <property type="evidence" value="ECO:0007669"/>
    <property type="project" value="InterPro"/>
</dbReference>
<protein>
    <submittedName>
        <fullName evidence="3">LADA_0F09560g1_1</fullName>
    </submittedName>
</protein>
<reference evidence="3 4" key="1">
    <citation type="submission" date="2016-03" db="EMBL/GenBank/DDBJ databases">
        <authorList>
            <person name="Devillers H."/>
        </authorList>
    </citation>
    <scope>NUCLEOTIDE SEQUENCE [LARGE SCALE GENOMIC DNA]</scope>
    <source>
        <strain evidence="3">CBS 10888</strain>
    </source>
</reference>
<evidence type="ECO:0000259" key="2">
    <source>
        <dbReference type="Pfam" id="PF09452"/>
    </source>
</evidence>
<organism evidence="3 4">
    <name type="scientific">Lachancea dasiensis</name>
    <dbReference type="NCBI Taxonomy" id="1072105"/>
    <lineage>
        <taxon>Eukaryota</taxon>
        <taxon>Fungi</taxon>
        <taxon>Dikarya</taxon>
        <taxon>Ascomycota</taxon>
        <taxon>Saccharomycotina</taxon>
        <taxon>Saccharomycetes</taxon>
        <taxon>Saccharomycetales</taxon>
        <taxon>Saccharomycetaceae</taxon>
        <taxon>Lachancea</taxon>
    </lineage>
</organism>
<dbReference type="AlphaFoldDB" id="A0A1G4JL95"/>
<dbReference type="GO" id="GO:0000813">
    <property type="term" value="C:ESCRT I complex"/>
    <property type="evidence" value="ECO:0007669"/>
    <property type="project" value="InterPro"/>
</dbReference>
<sequence>MALTAEELLLQVPLRNGMEQDLFQPVRKLEFSPVTLPAGAPAQQHLKAWIFECEQLQQAIDERRKRTEKFDVWFAETCLSKRPPGMTSGGVLSPARRSEKR</sequence>